<name>A0A0H4WKU3_9BACT</name>
<feature type="domain" description="O-methyltransferase C-terminal" evidence="4">
    <location>
        <begin position="149"/>
        <end position="326"/>
    </location>
</feature>
<dbReference type="Gene3D" id="1.10.10.10">
    <property type="entry name" value="Winged helix-like DNA-binding domain superfamily/Winged helix DNA-binding domain"/>
    <property type="match status" value="1"/>
</dbReference>
<evidence type="ECO:0000256" key="2">
    <source>
        <dbReference type="ARBA" id="ARBA00022679"/>
    </source>
</evidence>
<protein>
    <submittedName>
        <fullName evidence="6">Putative O-methyltransferase</fullName>
    </submittedName>
</protein>
<dbReference type="PANTHER" id="PTHR43712">
    <property type="entry name" value="PUTATIVE (AFU_ORTHOLOGUE AFUA_4G14580)-RELATED"/>
    <property type="match status" value="1"/>
</dbReference>
<dbReference type="Pfam" id="PF00891">
    <property type="entry name" value="Methyltransf_2"/>
    <property type="match status" value="1"/>
</dbReference>
<dbReference type="GO" id="GO:0032259">
    <property type="term" value="P:methylation"/>
    <property type="evidence" value="ECO:0007669"/>
    <property type="project" value="UniProtKB-KW"/>
</dbReference>
<reference evidence="6 7" key="1">
    <citation type="journal article" date="2016" name="PLoS ONE">
        <title>Complete Genome Sequence and Comparative Genomics of a Novel Myxobacterium Myxococcus hansupus.</title>
        <authorList>
            <person name="Sharma G."/>
            <person name="Narwani T."/>
            <person name="Subramanian S."/>
        </authorList>
    </citation>
    <scope>NUCLEOTIDE SEQUENCE [LARGE SCALE GENOMIC DNA]</scope>
    <source>
        <strain evidence="7">mixupus</strain>
    </source>
</reference>
<evidence type="ECO:0000313" key="6">
    <source>
        <dbReference type="EMBL" id="AKQ63349.1"/>
    </source>
</evidence>
<dbReference type="PROSITE" id="PS51683">
    <property type="entry name" value="SAM_OMT_II"/>
    <property type="match status" value="1"/>
</dbReference>
<evidence type="ECO:0000313" key="7">
    <source>
        <dbReference type="Proteomes" id="UP000009026"/>
    </source>
</evidence>
<evidence type="ECO:0000259" key="5">
    <source>
        <dbReference type="Pfam" id="PF08100"/>
    </source>
</evidence>
<dbReference type="InterPro" id="IPR036390">
    <property type="entry name" value="WH_DNA-bd_sf"/>
</dbReference>
<dbReference type="EMBL" id="CP012109">
    <property type="protein sequence ID" value="AKQ63349.1"/>
    <property type="molecule type" value="Genomic_DNA"/>
</dbReference>
<dbReference type="KEGG" id="mym:A176_000261"/>
<evidence type="ECO:0000256" key="1">
    <source>
        <dbReference type="ARBA" id="ARBA00022603"/>
    </source>
</evidence>
<dbReference type="PATRIC" id="fig|1297742.4.peg.269"/>
<keyword evidence="3" id="KW-0949">S-adenosyl-L-methionine</keyword>
<dbReference type="OrthoDB" id="9767938at2"/>
<dbReference type="PANTHER" id="PTHR43712:SF2">
    <property type="entry name" value="O-METHYLTRANSFERASE CICE"/>
    <property type="match status" value="1"/>
</dbReference>
<dbReference type="CDD" id="cd02440">
    <property type="entry name" value="AdoMet_MTases"/>
    <property type="match status" value="1"/>
</dbReference>
<dbReference type="SUPFAM" id="SSF53335">
    <property type="entry name" value="S-adenosyl-L-methionine-dependent methyltransferases"/>
    <property type="match status" value="1"/>
</dbReference>
<accession>A0A0H4WKU3</accession>
<dbReference type="InterPro" id="IPR036388">
    <property type="entry name" value="WH-like_DNA-bd_sf"/>
</dbReference>
<dbReference type="InterPro" id="IPR029063">
    <property type="entry name" value="SAM-dependent_MTases_sf"/>
</dbReference>
<dbReference type="InterPro" id="IPR001077">
    <property type="entry name" value="COMT_C"/>
</dbReference>
<dbReference type="Proteomes" id="UP000009026">
    <property type="component" value="Chromosome"/>
</dbReference>
<dbReference type="SUPFAM" id="SSF46785">
    <property type="entry name" value="Winged helix' DNA-binding domain"/>
    <property type="match status" value="1"/>
</dbReference>
<keyword evidence="2 6" id="KW-0808">Transferase</keyword>
<dbReference type="GO" id="GO:0046983">
    <property type="term" value="F:protein dimerization activity"/>
    <property type="evidence" value="ECO:0007669"/>
    <property type="project" value="InterPro"/>
</dbReference>
<dbReference type="Pfam" id="PF08100">
    <property type="entry name" value="Dimerisation"/>
    <property type="match status" value="1"/>
</dbReference>
<dbReference type="STRING" id="1297742.A176_000261"/>
<dbReference type="AlphaFoldDB" id="A0A0H4WKU3"/>
<keyword evidence="1 6" id="KW-0489">Methyltransferase</keyword>
<sequence length="347" mass="38016">MRLGLKADNLLERVAGWLNLAPQPVAHAFFGMMASRTLMAGVRLGVYEALTDGPVSAETLAARLKLSQEGTRTLLEALVACEAVERQRGGRYRLAPRARRWLDPRSPNYVGAFLEFNYAQWDWWNKLEGTVRTGEAVDIHGFAPDDARWRDYIHAMHQLARLAAPEVAGAIPLPRGAKHVLDLGGAHGWFAAELCLRNKGLKATVLDLEGSARVGREIIASAGLTHLVTHREGDILTAELGGPYDGVMLFQVMHHLSPAQNVALLRRVRGSLAPKGTLAVLEYLREDRDAPASAAPLIGLHYFLTSGAAAYTPAEVEGFLDDAGFRIEHSRPIRHLPLQTLLVARLD</sequence>
<feature type="domain" description="O-methyltransferase dimerisation" evidence="5">
    <location>
        <begin position="28"/>
        <end position="102"/>
    </location>
</feature>
<dbReference type="RefSeq" id="WP_002633295.1">
    <property type="nucleotide sequence ID" value="NZ_CP012109.1"/>
</dbReference>
<proteinExistence type="predicted"/>
<dbReference type="GO" id="GO:0008171">
    <property type="term" value="F:O-methyltransferase activity"/>
    <property type="evidence" value="ECO:0007669"/>
    <property type="project" value="InterPro"/>
</dbReference>
<evidence type="ECO:0000259" key="4">
    <source>
        <dbReference type="Pfam" id="PF00891"/>
    </source>
</evidence>
<keyword evidence="7" id="KW-1185">Reference proteome</keyword>
<gene>
    <name evidence="6" type="ORF">A176_000261</name>
</gene>
<evidence type="ECO:0000256" key="3">
    <source>
        <dbReference type="ARBA" id="ARBA00022691"/>
    </source>
</evidence>
<dbReference type="InterPro" id="IPR012967">
    <property type="entry name" value="COMT_dimerisation"/>
</dbReference>
<dbReference type="SMR" id="A0A0H4WKU3"/>
<organism evidence="6 7">
    <name type="scientific">Pseudomyxococcus hansupus</name>
    <dbReference type="NCBI Taxonomy" id="1297742"/>
    <lineage>
        <taxon>Bacteria</taxon>
        <taxon>Pseudomonadati</taxon>
        <taxon>Myxococcota</taxon>
        <taxon>Myxococcia</taxon>
        <taxon>Myxococcales</taxon>
        <taxon>Cystobacterineae</taxon>
        <taxon>Myxococcaceae</taxon>
        <taxon>Pseudomyxococcus</taxon>
    </lineage>
</organism>
<dbReference type="Gene3D" id="3.40.50.150">
    <property type="entry name" value="Vaccinia Virus protein VP39"/>
    <property type="match status" value="1"/>
</dbReference>
<dbReference type="eggNOG" id="COG2227">
    <property type="taxonomic scope" value="Bacteria"/>
</dbReference>
<dbReference type="InterPro" id="IPR016461">
    <property type="entry name" value="COMT-like"/>
</dbReference>